<evidence type="ECO:0000313" key="2">
    <source>
        <dbReference type="Proteomes" id="UP000011083"/>
    </source>
</evidence>
<keyword evidence="2" id="KW-1185">Reference proteome</keyword>
<dbReference type="Proteomes" id="UP000011083">
    <property type="component" value="Unassembled WGS sequence"/>
</dbReference>
<organism evidence="1 2">
    <name type="scientific">Acanthamoeba castellanii (strain ATCC 30010 / Neff)</name>
    <dbReference type="NCBI Taxonomy" id="1257118"/>
    <lineage>
        <taxon>Eukaryota</taxon>
        <taxon>Amoebozoa</taxon>
        <taxon>Discosea</taxon>
        <taxon>Longamoebia</taxon>
        <taxon>Centramoebida</taxon>
        <taxon>Acanthamoebidae</taxon>
        <taxon>Acanthamoeba</taxon>
    </lineage>
</organism>
<dbReference type="GeneID" id="14925090"/>
<proteinExistence type="predicted"/>
<name>L8HHD6_ACACF</name>
<dbReference type="RefSeq" id="XP_004353616.1">
    <property type="nucleotide sequence ID" value="XM_004353564.1"/>
</dbReference>
<protein>
    <submittedName>
        <fullName evidence="1">Uncharacterized protein</fullName>
    </submittedName>
</protein>
<dbReference type="VEuPathDB" id="AmoebaDB:ACA1_152770"/>
<dbReference type="EMBL" id="KB007837">
    <property type="protein sequence ID" value="ELR24088.1"/>
    <property type="molecule type" value="Genomic_DNA"/>
</dbReference>
<accession>L8HHD6</accession>
<dbReference type="AlphaFoldDB" id="L8HHD6"/>
<gene>
    <name evidence="1" type="ORF">ACA1_152770</name>
</gene>
<evidence type="ECO:0000313" key="1">
    <source>
        <dbReference type="EMBL" id="ELR24088.1"/>
    </source>
</evidence>
<reference evidence="1 2" key="1">
    <citation type="journal article" date="2013" name="Genome Biol.">
        <title>Genome of Acanthamoeba castellanii highlights extensive lateral gene transfer and early evolution of tyrosine kinase signaling.</title>
        <authorList>
            <person name="Clarke M."/>
            <person name="Lohan A.J."/>
            <person name="Liu B."/>
            <person name="Lagkouvardos I."/>
            <person name="Roy S."/>
            <person name="Zafar N."/>
            <person name="Bertelli C."/>
            <person name="Schilde C."/>
            <person name="Kianianmomeni A."/>
            <person name="Burglin T.R."/>
            <person name="Frech C."/>
            <person name="Turcotte B."/>
            <person name="Kopec K.O."/>
            <person name="Synnott J.M."/>
            <person name="Choo C."/>
            <person name="Paponov I."/>
            <person name="Finkler A."/>
            <person name="Soon Heng Tan C."/>
            <person name="Hutchins A.P."/>
            <person name="Weinmeier T."/>
            <person name="Rattei T."/>
            <person name="Chu J.S."/>
            <person name="Gimenez G."/>
            <person name="Irimia M."/>
            <person name="Rigden D.J."/>
            <person name="Fitzpatrick D.A."/>
            <person name="Lorenzo-Morales J."/>
            <person name="Bateman A."/>
            <person name="Chiu C.H."/>
            <person name="Tang P."/>
            <person name="Hegemann P."/>
            <person name="Fromm H."/>
            <person name="Raoult D."/>
            <person name="Greub G."/>
            <person name="Miranda-Saavedra D."/>
            <person name="Chen N."/>
            <person name="Nash P."/>
            <person name="Ginger M.L."/>
            <person name="Horn M."/>
            <person name="Schaap P."/>
            <person name="Caler L."/>
            <person name="Loftus B."/>
        </authorList>
    </citation>
    <scope>NUCLEOTIDE SEQUENCE [LARGE SCALE GENOMIC DNA]</scope>
    <source>
        <strain evidence="1 2">Neff</strain>
    </source>
</reference>
<sequence length="56" mass="6293">MFMKDYHSSASPWMGPYSFLNLCPSDSPFLFSWLSLIPPSSRIPSLPSLSSTMPRP</sequence>
<dbReference type="KEGG" id="acan:ACA1_152770"/>